<accession>A0A150TAV3</accession>
<comment type="caution">
    <text evidence="1">The sequence shown here is derived from an EMBL/GenBank/DDBJ whole genome shotgun (WGS) entry which is preliminary data.</text>
</comment>
<dbReference type="Proteomes" id="UP000075502">
    <property type="component" value="Unassembled WGS sequence"/>
</dbReference>
<reference evidence="1 2" key="1">
    <citation type="submission" date="2014-02" db="EMBL/GenBank/DDBJ databases">
        <title>The small core and large imbalanced accessory genome model reveals a collaborative survival strategy of Sorangium cellulosum strains in nature.</title>
        <authorList>
            <person name="Han K."/>
            <person name="Peng R."/>
            <person name="Blom J."/>
            <person name="Li Y.-Z."/>
        </authorList>
    </citation>
    <scope>NUCLEOTIDE SEQUENCE [LARGE SCALE GENOMIC DNA]</scope>
    <source>
        <strain evidence="1 2">So0007-03</strain>
    </source>
</reference>
<evidence type="ECO:0000313" key="1">
    <source>
        <dbReference type="EMBL" id="KYG01800.1"/>
    </source>
</evidence>
<proteinExistence type="predicted"/>
<organism evidence="1 2">
    <name type="scientific">Sorangium cellulosum</name>
    <name type="common">Polyangium cellulosum</name>
    <dbReference type="NCBI Taxonomy" id="56"/>
    <lineage>
        <taxon>Bacteria</taxon>
        <taxon>Pseudomonadati</taxon>
        <taxon>Myxococcota</taxon>
        <taxon>Polyangia</taxon>
        <taxon>Polyangiales</taxon>
        <taxon>Polyangiaceae</taxon>
        <taxon>Sorangium</taxon>
    </lineage>
</organism>
<evidence type="ECO:0000313" key="2">
    <source>
        <dbReference type="Proteomes" id="UP000075502"/>
    </source>
</evidence>
<gene>
    <name evidence="1" type="ORF">BE21_55910</name>
</gene>
<sequence length="85" mass="9825">MSRGIGGAQRDLLATLAEHPAGLPPRRFCRLHPRLSADRFERSLLVASLKVATRLVRQWLEMHFKSILIFESMESCAPRSRRLRR</sequence>
<name>A0A150TAV3_SORCE</name>
<dbReference type="AlphaFoldDB" id="A0A150TAV3"/>
<dbReference type="EMBL" id="JEME01003224">
    <property type="protein sequence ID" value="KYG01800.1"/>
    <property type="molecule type" value="Genomic_DNA"/>
</dbReference>
<protein>
    <submittedName>
        <fullName evidence="1">Uncharacterized protein</fullName>
    </submittedName>
</protein>